<name>A0AAV4W1Q0_CAEEX</name>
<sequence>MSGNCPNSPFVRCFSAGKWLVRATQNHQDYQACPRRESSETHSPPIPVIKYVKLYHSTHVGHGYGGRLWTWRRLWTWTVMDDIQSSLKVSLHLHPAVTERW</sequence>
<evidence type="ECO:0000313" key="2">
    <source>
        <dbReference type="Proteomes" id="UP001054945"/>
    </source>
</evidence>
<protein>
    <submittedName>
        <fullName evidence="1">Uncharacterized protein</fullName>
    </submittedName>
</protein>
<dbReference type="EMBL" id="BPLR01015508">
    <property type="protein sequence ID" value="GIY76641.1"/>
    <property type="molecule type" value="Genomic_DNA"/>
</dbReference>
<keyword evidence="2" id="KW-1185">Reference proteome</keyword>
<proteinExistence type="predicted"/>
<evidence type="ECO:0000313" key="1">
    <source>
        <dbReference type="EMBL" id="GIY76641.1"/>
    </source>
</evidence>
<dbReference type="Proteomes" id="UP001054945">
    <property type="component" value="Unassembled WGS sequence"/>
</dbReference>
<dbReference type="AlphaFoldDB" id="A0AAV4W1Q0"/>
<gene>
    <name evidence="1" type="ORF">CEXT_191371</name>
</gene>
<comment type="caution">
    <text evidence="1">The sequence shown here is derived from an EMBL/GenBank/DDBJ whole genome shotgun (WGS) entry which is preliminary data.</text>
</comment>
<reference evidence="1 2" key="1">
    <citation type="submission" date="2021-06" db="EMBL/GenBank/DDBJ databases">
        <title>Caerostris extrusa draft genome.</title>
        <authorList>
            <person name="Kono N."/>
            <person name="Arakawa K."/>
        </authorList>
    </citation>
    <scope>NUCLEOTIDE SEQUENCE [LARGE SCALE GENOMIC DNA]</scope>
</reference>
<organism evidence="1 2">
    <name type="scientific">Caerostris extrusa</name>
    <name type="common">Bark spider</name>
    <name type="synonym">Caerostris bankana</name>
    <dbReference type="NCBI Taxonomy" id="172846"/>
    <lineage>
        <taxon>Eukaryota</taxon>
        <taxon>Metazoa</taxon>
        <taxon>Ecdysozoa</taxon>
        <taxon>Arthropoda</taxon>
        <taxon>Chelicerata</taxon>
        <taxon>Arachnida</taxon>
        <taxon>Araneae</taxon>
        <taxon>Araneomorphae</taxon>
        <taxon>Entelegynae</taxon>
        <taxon>Araneoidea</taxon>
        <taxon>Araneidae</taxon>
        <taxon>Caerostris</taxon>
    </lineage>
</organism>
<accession>A0AAV4W1Q0</accession>